<dbReference type="Gene3D" id="3.40.50.720">
    <property type="entry name" value="NAD(P)-binding Rossmann-like Domain"/>
    <property type="match status" value="1"/>
</dbReference>
<dbReference type="PANTHER" id="PTHR43750">
    <property type="entry name" value="UDP-GLUCOSE 6-DEHYDROGENASE TUAD"/>
    <property type="match status" value="1"/>
</dbReference>
<dbReference type="AlphaFoldDB" id="A0A0F9F031"/>
<feature type="domain" description="UDP-glucose/GDP-mannose dehydrogenase N-terminal" evidence="1">
    <location>
        <begin position="33"/>
        <end position="138"/>
    </location>
</feature>
<dbReference type="GO" id="GO:0016616">
    <property type="term" value="F:oxidoreductase activity, acting on the CH-OH group of donors, NAD or NADP as acceptor"/>
    <property type="evidence" value="ECO:0007669"/>
    <property type="project" value="InterPro"/>
</dbReference>
<organism evidence="2">
    <name type="scientific">marine sediment metagenome</name>
    <dbReference type="NCBI Taxonomy" id="412755"/>
    <lineage>
        <taxon>unclassified sequences</taxon>
        <taxon>metagenomes</taxon>
        <taxon>ecological metagenomes</taxon>
    </lineage>
</organism>
<dbReference type="InterPro" id="IPR001732">
    <property type="entry name" value="UDP-Glc/GDP-Man_DH_N"/>
</dbReference>
<dbReference type="Pfam" id="PF03721">
    <property type="entry name" value="UDPG_MGDP_dh_N"/>
    <property type="match status" value="1"/>
</dbReference>
<dbReference type="GO" id="GO:0051287">
    <property type="term" value="F:NAD binding"/>
    <property type="evidence" value="ECO:0007669"/>
    <property type="project" value="InterPro"/>
</dbReference>
<gene>
    <name evidence="2" type="ORF">LCGC14_2091190</name>
</gene>
<evidence type="ECO:0000259" key="1">
    <source>
        <dbReference type="Pfam" id="PF03721"/>
    </source>
</evidence>
<accession>A0A0F9F031</accession>
<evidence type="ECO:0000313" key="2">
    <source>
        <dbReference type="EMBL" id="KKL71811.1"/>
    </source>
</evidence>
<reference evidence="2" key="1">
    <citation type="journal article" date="2015" name="Nature">
        <title>Complex archaea that bridge the gap between prokaryotes and eukaryotes.</title>
        <authorList>
            <person name="Spang A."/>
            <person name="Saw J.H."/>
            <person name="Jorgensen S.L."/>
            <person name="Zaremba-Niedzwiedzka K."/>
            <person name="Martijn J."/>
            <person name="Lind A.E."/>
            <person name="van Eijk R."/>
            <person name="Schleper C."/>
            <person name="Guy L."/>
            <person name="Ettema T.J."/>
        </authorList>
    </citation>
    <scope>NUCLEOTIDE SEQUENCE</scope>
</reference>
<dbReference type="Gene3D" id="1.20.5.100">
    <property type="entry name" value="Cytochrome c1, transmembrane anchor, C-terminal"/>
    <property type="match status" value="1"/>
</dbReference>
<feature type="non-terminal residue" evidence="2">
    <location>
        <position position="179"/>
    </location>
</feature>
<dbReference type="EMBL" id="LAZR01025475">
    <property type="protein sequence ID" value="KKL71811.1"/>
    <property type="molecule type" value="Genomic_DNA"/>
</dbReference>
<proteinExistence type="predicted"/>
<dbReference type="SUPFAM" id="SSF51735">
    <property type="entry name" value="NAD(P)-binding Rossmann-fold domains"/>
    <property type="match status" value="1"/>
</dbReference>
<dbReference type="InterPro" id="IPR036291">
    <property type="entry name" value="NAD(P)-bd_dom_sf"/>
</dbReference>
<protein>
    <recommendedName>
        <fullName evidence="1">UDP-glucose/GDP-mannose dehydrogenase N-terminal domain-containing protein</fullName>
    </recommendedName>
</protein>
<dbReference type="PANTHER" id="PTHR43750:SF3">
    <property type="entry name" value="UDP-GLUCOSE 6-DEHYDROGENASE TUAD"/>
    <property type="match status" value="1"/>
</dbReference>
<comment type="caution">
    <text evidence="2">The sequence shown here is derived from an EMBL/GenBank/DDBJ whole genome shotgun (WGS) entry which is preliminary data.</text>
</comment>
<name>A0A0F9F031_9ZZZZ</name>
<sequence>MKTLTGIIGYGTVGQATALLFENVAIYDPPKGHTDLSALARCPVSFVCVPTPTSTNGRCDLSFVYDAVSQVAPILSDKHVLVIRSTVPPGTVRQLQEGFPNTHLASNPEFLRAHRLEEDSLRPSRVVIGADTVYSRQRLLKLYHSRLGRGVPYVITDSVTAEFIKYVANSFLATKVTYA</sequence>